<dbReference type="EMBL" id="AMWG01000063">
    <property type="protein sequence ID" value="ELP33374.1"/>
    <property type="molecule type" value="Genomic_DNA"/>
</dbReference>
<dbReference type="Proteomes" id="UP000010959">
    <property type="component" value="Unassembled WGS sequence"/>
</dbReference>
<accession>L7CGJ3</accession>
<reference evidence="2 3" key="1">
    <citation type="journal article" date="2013" name="Mar. Genomics">
        <title>Expression of sulfatases in Rhodopirellula baltica and the diversity of sulfatases in the genus Rhodopirellula.</title>
        <authorList>
            <person name="Wegner C.E."/>
            <person name="Richter-Heitmann T."/>
            <person name="Klindworth A."/>
            <person name="Klockow C."/>
            <person name="Richter M."/>
            <person name="Achstetter T."/>
            <person name="Glockner F.O."/>
            <person name="Harder J."/>
        </authorList>
    </citation>
    <scope>NUCLEOTIDE SEQUENCE [LARGE SCALE GENOMIC DNA]</scope>
    <source>
        <strain evidence="2 3">SWK14</strain>
    </source>
</reference>
<feature type="region of interest" description="Disordered" evidence="1">
    <location>
        <begin position="1"/>
        <end position="21"/>
    </location>
</feature>
<name>L7CGJ3_RHOBT</name>
<protein>
    <submittedName>
        <fullName evidence="2">Uncharacterized protein</fullName>
    </submittedName>
</protein>
<gene>
    <name evidence="2" type="ORF">RBSWK_02684</name>
</gene>
<proteinExistence type="predicted"/>
<evidence type="ECO:0000313" key="2">
    <source>
        <dbReference type="EMBL" id="ELP33374.1"/>
    </source>
</evidence>
<organism evidence="2 3">
    <name type="scientific">Rhodopirellula baltica SWK14</name>
    <dbReference type="NCBI Taxonomy" id="993516"/>
    <lineage>
        <taxon>Bacteria</taxon>
        <taxon>Pseudomonadati</taxon>
        <taxon>Planctomycetota</taxon>
        <taxon>Planctomycetia</taxon>
        <taxon>Pirellulales</taxon>
        <taxon>Pirellulaceae</taxon>
        <taxon>Rhodopirellula</taxon>
    </lineage>
</organism>
<dbReference type="AlphaFoldDB" id="L7CGJ3"/>
<sequence>MEQTTHPYAHPVVDEATNPSATTRRLVHYQFSRIDHLATYTPPTQDQS</sequence>
<comment type="caution">
    <text evidence="2">The sequence shown here is derived from an EMBL/GenBank/DDBJ whole genome shotgun (WGS) entry which is preliminary data.</text>
</comment>
<evidence type="ECO:0000256" key="1">
    <source>
        <dbReference type="SAM" id="MobiDB-lite"/>
    </source>
</evidence>
<evidence type="ECO:0000313" key="3">
    <source>
        <dbReference type="Proteomes" id="UP000010959"/>
    </source>
</evidence>